<protein>
    <submittedName>
        <fullName evidence="1">Uncharacterized protein</fullName>
    </submittedName>
</protein>
<gene>
    <name evidence="1" type="ORF">GOODEAATRI_031913</name>
</gene>
<proteinExistence type="predicted"/>
<reference evidence="1 2" key="1">
    <citation type="submission" date="2021-06" db="EMBL/GenBank/DDBJ databases">
        <authorList>
            <person name="Palmer J.M."/>
        </authorList>
    </citation>
    <scope>NUCLEOTIDE SEQUENCE [LARGE SCALE GENOMIC DNA]</scope>
    <source>
        <strain evidence="1 2">GA_2019</strain>
        <tissue evidence="1">Muscle</tissue>
    </source>
</reference>
<name>A0ABV0MQB3_9TELE</name>
<feature type="non-terminal residue" evidence="1">
    <location>
        <position position="466"/>
    </location>
</feature>
<dbReference type="Proteomes" id="UP001476798">
    <property type="component" value="Unassembled WGS sequence"/>
</dbReference>
<keyword evidence="2" id="KW-1185">Reference proteome</keyword>
<organism evidence="1 2">
    <name type="scientific">Goodea atripinnis</name>
    <dbReference type="NCBI Taxonomy" id="208336"/>
    <lineage>
        <taxon>Eukaryota</taxon>
        <taxon>Metazoa</taxon>
        <taxon>Chordata</taxon>
        <taxon>Craniata</taxon>
        <taxon>Vertebrata</taxon>
        <taxon>Euteleostomi</taxon>
        <taxon>Actinopterygii</taxon>
        <taxon>Neopterygii</taxon>
        <taxon>Teleostei</taxon>
        <taxon>Neoteleostei</taxon>
        <taxon>Acanthomorphata</taxon>
        <taxon>Ovalentaria</taxon>
        <taxon>Atherinomorphae</taxon>
        <taxon>Cyprinodontiformes</taxon>
        <taxon>Goodeidae</taxon>
        <taxon>Goodea</taxon>
    </lineage>
</organism>
<evidence type="ECO:0000313" key="1">
    <source>
        <dbReference type="EMBL" id="MEQ2160272.1"/>
    </source>
</evidence>
<comment type="caution">
    <text evidence="1">The sequence shown here is derived from an EMBL/GenBank/DDBJ whole genome shotgun (WGS) entry which is preliminary data.</text>
</comment>
<sequence length="466" mass="50330">MDGLVVTFPDETTLHAADGPEAHQYLLQSVEEPCVDMYWGYIEPETPSGAGVISSFLLWKPWIQALPPYAPTPDPPHVTLFYDRNQKDCNSLTALITRRSMASVGTIRLCPACNTGYIMSYDLHAICEGCLGPDHASLALTPQSTCPSCRHLPLEEKQRRLAIFSPLEGEFPVADQCSLDEALDIFGLGRESDDSAPETATDISTPFLRMEDAEADAKPVQAQGLPMSATTPFVAMGALVSALPDIIEKVAEAKGVPVPAPIAQLPTDDLAGKFAPAHSNRRDPVWPRFPAVTAYLSGAAAEPLQVKAPVSTFTPITRVESLTDQGFPPVPALEPSLSAVFGVRSARHVGRRPVPPSPSDQITTRLTDRSHQCAAQVAAATNNTAFLAYAISKKAREMELPPEDVEEFCNLADTILHLCAASAVCSSRIAAWPTLLQRQMWLRLSSSIPEDFKKELLEGPISPDGL</sequence>
<accession>A0ABV0MQB3</accession>
<dbReference type="EMBL" id="JAHRIO010005677">
    <property type="protein sequence ID" value="MEQ2160272.1"/>
    <property type="molecule type" value="Genomic_DNA"/>
</dbReference>
<evidence type="ECO:0000313" key="2">
    <source>
        <dbReference type="Proteomes" id="UP001476798"/>
    </source>
</evidence>